<evidence type="ECO:0000256" key="8">
    <source>
        <dbReference type="SAM" id="Phobius"/>
    </source>
</evidence>
<dbReference type="InterPro" id="IPR013783">
    <property type="entry name" value="Ig-like_fold"/>
</dbReference>
<gene>
    <name evidence="10" type="primary">106085695</name>
</gene>
<dbReference type="PRINTS" id="PR01857">
    <property type="entry name" value="ADAMTSFAMILY"/>
</dbReference>
<dbReference type="Pfam" id="PF19030">
    <property type="entry name" value="TSP1_ADAMTS"/>
    <property type="match status" value="7"/>
</dbReference>
<feature type="compositionally biased region" description="Basic and acidic residues" evidence="7">
    <location>
        <begin position="933"/>
        <end position="946"/>
    </location>
</feature>
<dbReference type="GO" id="GO:0030198">
    <property type="term" value="P:extracellular matrix organization"/>
    <property type="evidence" value="ECO:0007669"/>
    <property type="project" value="InterPro"/>
</dbReference>
<dbReference type="Pfam" id="PF00090">
    <property type="entry name" value="TSP_1"/>
    <property type="match status" value="1"/>
</dbReference>
<dbReference type="InterPro" id="IPR003598">
    <property type="entry name" value="Ig_sub2"/>
</dbReference>
<keyword evidence="3" id="KW-0732">Signal</keyword>
<feature type="compositionally biased region" description="Polar residues" evidence="7">
    <location>
        <begin position="981"/>
        <end position="993"/>
    </location>
</feature>
<evidence type="ECO:0000256" key="1">
    <source>
        <dbReference type="ARBA" id="ARBA00004613"/>
    </source>
</evidence>
<evidence type="ECO:0000256" key="7">
    <source>
        <dbReference type="SAM" id="MobiDB-lite"/>
    </source>
</evidence>
<feature type="region of interest" description="Disordered" evidence="7">
    <location>
        <begin position="474"/>
        <end position="499"/>
    </location>
</feature>
<dbReference type="InterPro" id="IPR007110">
    <property type="entry name" value="Ig-like_dom"/>
</dbReference>
<dbReference type="SUPFAM" id="SSF82895">
    <property type="entry name" value="TSP-1 type 1 repeat"/>
    <property type="match status" value="7"/>
</dbReference>
<evidence type="ECO:0000256" key="3">
    <source>
        <dbReference type="ARBA" id="ARBA00022729"/>
    </source>
</evidence>
<dbReference type="AlphaFoldDB" id="A0A1I8Q5Y8"/>
<dbReference type="PROSITE" id="PS50092">
    <property type="entry name" value="TSP1"/>
    <property type="match status" value="6"/>
</dbReference>
<dbReference type="GO" id="GO:0005576">
    <property type="term" value="C:extracellular region"/>
    <property type="evidence" value="ECO:0007669"/>
    <property type="project" value="UniProtKB-SubCell"/>
</dbReference>
<dbReference type="Proteomes" id="UP000095300">
    <property type="component" value="Unassembled WGS sequence"/>
</dbReference>
<dbReference type="InterPro" id="IPR000884">
    <property type="entry name" value="TSP1_rpt"/>
</dbReference>
<dbReference type="GO" id="GO:0006508">
    <property type="term" value="P:proteolysis"/>
    <property type="evidence" value="ECO:0007669"/>
    <property type="project" value="TreeGrafter"/>
</dbReference>
<dbReference type="InterPro" id="IPR045371">
    <property type="entry name" value="ADAMTS_CR_3"/>
</dbReference>
<feature type="domain" description="Ig-like" evidence="9">
    <location>
        <begin position="838"/>
        <end position="921"/>
    </location>
</feature>
<dbReference type="Pfam" id="PF07679">
    <property type="entry name" value="I-set"/>
    <property type="match status" value="1"/>
</dbReference>
<dbReference type="CDD" id="cd00096">
    <property type="entry name" value="Ig"/>
    <property type="match status" value="1"/>
</dbReference>
<evidence type="ECO:0000256" key="6">
    <source>
        <dbReference type="PIRSR" id="PIRSR613273-3"/>
    </source>
</evidence>
<dbReference type="InterPro" id="IPR003599">
    <property type="entry name" value="Ig_sub"/>
</dbReference>
<keyword evidence="2" id="KW-0964">Secreted</keyword>
<reference evidence="10" key="1">
    <citation type="submission" date="2020-05" db="UniProtKB">
        <authorList>
            <consortium name="EnsemblMetazoa"/>
        </authorList>
    </citation>
    <scope>IDENTIFICATION</scope>
    <source>
        <strain evidence="10">USDA</strain>
    </source>
</reference>
<dbReference type="PROSITE" id="PS50835">
    <property type="entry name" value="IG_LIKE"/>
    <property type="match status" value="1"/>
</dbReference>
<dbReference type="FunFam" id="2.20.100.10:FF:000009">
    <property type="entry name" value="ADAMTS-like protein 3 isoform A"/>
    <property type="match status" value="1"/>
</dbReference>
<feature type="transmembrane region" description="Helical" evidence="8">
    <location>
        <begin position="46"/>
        <end position="64"/>
    </location>
</feature>
<dbReference type="InterPro" id="IPR013098">
    <property type="entry name" value="Ig_I-set"/>
</dbReference>
<feature type="region of interest" description="Disordered" evidence="7">
    <location>
        <begin position="924"/>
        <end position="996"/>
    </location>
</feature>
<dbReference type="EnsemblMetazoa" id="SCAU014231-RC">
    <property type="protein sequence ID" value="SCAU014231-PC"/>
    <property type="gene ID" value="SCAU014231"/>
</dbReference>
<keyword evidence="11" id="KW-1185">Reference proteome</keyword>
<protein>
    <recommendedName>
        <fullName evidence="9">Ig-like domain-containing protein</fullName>
    </recommendedName>
</protein>
<evidence type="ECO:0000256" key="2">
    <source>
        <dbReference type="ARBA" id="ARBA00022525"/>
    </source>
</evidence>
<keyword evidence="8" id="KW-0812">Transmembrane</keyword>
<keyword evidence="4" id="KW-0677">Repeat</keyword>
<dbReference type="GO" id="GO:0031012">
    <property type="term" value="C:extracellular matrix"/>
    <property type="evidence" value="ECO:0007669"/>
    <property type="project" value="TreeGrafter"/>
</dbReference>
<feature type="compositionally biased region" description="Polar residues" evidence="7">
    <location>
        <begin position="958"/>
        <end position="973"/>
    </location>
</feature>
<evidence type="ECO:0000256" key="5">
    <source>
        <dbReference type="ARBA" id="ARBA00023157"/>
    </source>
</evidence>
<dbReference type="SMART" id="SM00408">
    <property type="entry name" value="IGc2"/>
    <property type="match status" value="1"/>
</dbReference>
<accession>A0A1I8Q5Y8</accession>
<keyword evidence="8" id="KW-1133">Transmembrane helix</keyword>
<evidence type="ECO:0000259" key="9">
    <source>
        <dbReference type="PROSITE" id="PS50835"/>
    </source>
</evidence>
<evidence type="ECO:0000313" key="10">
    <source>
        <dbReference type="EnsemblMetazoa" id="SCAU014231-PC"/>
    </source>
</evidence>
<dbReference type="InterPro" id="IPR036179">
    <property type="entry name" value="Ig-like_dom_sf"/>
</dbReference>
<dbReference type="VEuPathDB" id="VectorBase:SCAU014231"/>
<comment type="subcellular location">
    <subcellularLocation>
        <location evidence="1">Secreted</location>
    </subcellularLocation>
</comment>
<organism evidence="10 11">
    <name type="scientific">Stomoxys calcitrans</name>
    <name type="common">Stable fly</name>
    <name type="synonym">Conops calcitrans</name>
    <dbReference type="NCBI Taxonomy" id="35570"/>
    <lineage>
        <taxon>Eukaryota</taxon>
        <taxon>Metazoa</taxon>
        <taxon>Ecdysozoa</taxon>
        <taxon>Arthropoda</taxon>
        <taxon>Hexapoda</taxon>
        <taxon>Insecta</taxon>
        <taxon>Pterygota</taxon>
        <taxon>Neoptera</taxon>
        <taxon>Endopterygota</taxon>
        <taxon>Diptera</taxon>
        <taxon>Brachycera</taxon>
        <taxon>Muscomorpha</taxon>
        <taxon>Muscoidea</taxon>
        <taxon>Muscidae</taxon>
        <taxon>Stomoxys</taxon>
    </lineage>
</organism>
<dbReference type="OrthoDB" id="5948003at2759"/>
<dbReference type="InterPro" id="IPR050439">
    <property type="entry name" value="ADAMTS_ADAMTS-like"/>
</dbReference>
<dbReference type="PANTHER" id="PTHR13723">
    <property type="entry name" value="ADAMTS A DISINTEGRIN AND METALLOPROTEASE WITH THROMBOSPONDIN MOTIFS PROTEASE"/>
    <property type="match status" value="1"/>
</dbReference>
<dbReference type="GO" id="GO:0004222">
    <property type="term" value="F:metalloendopeptidase activity"/>
    <property type="evidence" value="ECO:0007669"/>
    <property type="project" value="TreeGrafter"/>
</dbReference>
<feature type="disulfide bond" evidence="6">
    <location>
        <begin position="130"/>
        <end position="162"/>
    </location>
</feature>
<dbReference type="Gene3D" id="2.20.100.10">
    <property type="entry name" value="Thrombospondin type-1 (TSP1) repeat"/>
    <property type="match status" value="7"/>
</dbReference>
<keyword evidence="8" id="KW-0472">Membrane</keyword>
<feature type="disulfide bond" evidence="6">
    <location>
        <begin position="141"/>
        <end position="147"/>
    </location>
</feature>
<dbReference type="PANTHER" id="PTHR13723:SF281">
    <property type="entry name" value="PAPILIN"/>
    <property type="match status" value="1"/>
</dbReference>
<name>A0A1I8Q5Y8_STOCA</name>
<keyword evidence="5 6" id="KW-1015">Disulfide bond</keyword>
<dbReference type="SMART" id="SM00409">
    <property type="entry name" value="IG"/>
    <property type="match status" value="1"/>
</dbReference>
<dbReference type="STRING" id="35570.A0A1I8Q5Y8"/>
<dbReference type="SUPFAM" id="SSF48726">
    <property type="entry name" value="Immunoglobulin"/>
    <property type="match status" value="1"/>
</dbReference>
<dbReference type="KEGG" id="scac:106085695"/>
<evidence type="ECO:0000313" key="11">
    <source>
        <dbReference type="Proteomes" id="UP000095300"/>
    </source>
</evidence>
<proteinExistence type="predicted"/>
<dbReference type="Pfam" id="PF19236">
    <property type="entry name" value="ADAMTS_CR_3"/>
    <property type="match status" value="1"/>
</dbReference>
<feature type="disulfide bond" evidence="6">
    <location>
        <begin position="126"/>
        <end position="157"/>
    </location>
</feature>
<dbReference type="Gene3D" id="2.60.40.10">
    <property type="entry name" value="Immunoglobulins"/>
    <property type="match status" value="1"/>
</dbReference>
<dbReference type="InterPro" id="IPR036383">
    <property type="entry name" value="TSP1_rpt_sf"/>
</dbReference>
<dbReference type="SMART" id="SM00209">
    <property type="entry name" value="TSP1"/>
    <property type="match status" value="8"/>
</dbReference>
<sequence>MVTKQPTHNNPQHWTNTTAAALEAAANGRGTISPNNKCSTGTKKSANGFLWTIIVFMLLVFPNITSGAKELNASTAFDNTWTTATDLETELQQKRSVKVYPPSTSSIINRMAIYGGWTAWSEWSMCSRPCDGGVMQQTRRCQNINSCEGERIRYRICNTQPCREKIDFQGQQCTALNVVPYAGVLYTWTPQYDAKEPCALACKGIPTHLANAHSPKAEEQSVLVPLSPHVMDGARCRPPSLDMCVQGNCESIGCDLKIGSTKTIDICGVCGGNGSSCSPSLYHWELVPMSLCSVSCGGGYKMPRIVCRNRITGIEVEDTLCHAANRPEPSVELCNTHTCPPRWIADNWSPCDRACGPGIRNRMVVCAEENNGIKTRVTDMLCPKPKPPTQEQCIIAECPKWKVEKWSTCSESCGQGIQMRNVECNSADGGLSTKCDPLTKPASVQSCTTGIMCETSSLIGPRVSLSMDEALLGEDDADDNDVNDDDMNDDHDDNDSDIDDFADDTFYNNQPIYLHHRMSRFEHEQPEGPQMMLLQSSTRYNSDESMPSEPTYMKDPDWSPCSVTCGVGIRRRTYKCKIFLQFSRTLATINDTMCEGKKPHDEVERCVEEPCVMPSHGFEDQYHRDAIKVGVSEPGKTYVWREQGYTSCSGSCLGGIEELIINCVREDNGRVVSPFLCAPETKPEARIRTCNDRPCPPRWNYTEFTPCSKSCGIGIKTREVQCVHEVTRGGDNAMVVPNSMCPQPPPADRQYCNVLDCPVRWEVSEWSKCSHTCGYGIKERKVECKQIMAQEHKLERPETMCSSGKPPEKKPCNIRPCPAQEPKPVIEISNTTHIQHDPKKSKITLNIGGAGVVFFGTQVKIKCPVKGYDRSKIKWTLDNKPLEKSRKFKMSKKGALHIGNITFRDAGVYACQAGPSSAEITIDVKAKPGQKQTELEQQERLQREGSESDLLEAAEISAPTNSTQTTRQKQQQYAKERNQRPKSNGKQLHSDGSITGDEHSHLIQQAQDGFSQSSANSGSRSRHGSILMVLPHLHSLASKLQIYRCDSPFLHSTIKVCTTLVVVMLILEIFTKYMAVILTTLPAIMLQLLERM</sequence>
<dbReference type="InterPro" id="IPR013273">
    <property type="entry name" value="ADAMTS/ADAMTS-like"/>
</dbReference>
<evidence type="ECO:0000256" key="4">
    <source>
        <dbReference type="ARBA" id="ARBA00022737"/>
    </source>
</evidence>